<dbReference type="AlphaFoldDB" id="A0A1I5YY27"/>
<name>A0A1I5YY27_9FIRM</name>
<accession>A0A1I5YY27</accession>
<dbReference type="EMBL" id="FOXR01000076">
    <property type="protein sequence ID" value="SFQ49020.1"/>
    <property type="molecule type" value="Genomic_DNA"/>
</dbReference>
<evidence type="ECO:0000256" key="1">
    <source>
        <dbReference type="SAM" id="SignalP"/>
    </source>
</evidence>
<evidence type="ECO:0000313" key="2">
    <source>
        <dbReference type="EMBL" id="SFQ49020.1"/>
    </source>
</evidence>
<dbReference type="Proteomes" id="UP000198577">
    <property type="component" value="Unassembled WGS sequence"/>
</dbReference>
<feature type="signal peptide" evidence="1">
    <location>
        <begin position="1"/>
        <end position="27"/>
    </location>
</feature>
<protein>
    <submittedName>
        <fullName evidence="2">Uncharacterized protein</fullName>
    </submittedName>
</protein>
<organism evidence="2 3">
    <name type="scientific">Caldicoprobacter faecalis</name>
    <dbReference type="NCBI Taxonomy" id="937334"/>
    <lineage>
        <taxon>Bacteria</taxon>
        <taxon>Bacillati</taxon>
        <taxon>Bacillota</taxon>
        <taxon>Clostridia</taxon>
        <taxon>Caldicoprobacterales</taxon>
        <taxon>Caldicoprobacteraceae</taxon>
        <taxon>Caldicoprobacter</taxon>
    </lineage>
</organism>
<keyword evidence="3" id="KW-1185">Reference proteome</keyword>
<dbReference type="RefSeq" id="WP_025748324.1">
    <property type="nucleotide sequence ID" value="NZ_FOXR01000076.1"/>
</dbReference>
<reference evidence="2 3" key="1">
    <citation type="submission" date="2016-10" db="EMBL/GenBank/DDBJ databases">
        <authorList>
            <person name="de Groot N.N."/>
        </authorList>
    </citation>
    <scope>NUCLEOTIDE SEQUENCE [LARGE SCALE GENOMIC DNA]</scope>
    <source>
        <strain evidence="2 3">DSM 20678</strain>
    </source>
</reference>
<keyword evidence="1" id="KW-0732">Signal</keyword>
<feature type="chain" id="PRO_5039268118" evidence="1">
    <location>
        <begin position="28"/>
        <end position="69"/>
    </location>
</feature>
<proteinExistence type="predicted"/>
<evidence type="ECO:0000313" key="3">
    <source>
        <dbReference type="Proteomes" id="UP000198577"/>
    </source>
</evidence>
<gene>
    <name evidence="2" type="ORF">SAMN05444406_1761</name>
</gene>
<sequence length="69" mass="7646">MKKLLLKSVSLFFAVCIFLSTSISVLAASEESIFPKITLENADEIFATMTNEELNAFIDYVAETYTNSA</sequence>